<keyword evidence="2" id="KW-0732">Signal</keyword>
<evidence type="ECO:0000313" key="3">
    <source>
        <dbReference type="EMBL" id="EDR05008.1"/>
    </source>
</evidence>
<proteinExistence type="predicted"/>
<dbReference type="InParanoid" id="B0DK53"/>
<protein>
    <submittedName>
        <fullName evidence="3">Predicted protein</fullName>
    </submittedName>
</protein>
<dbReference type="AlphaFoldDB" id="B0DK53"/>
<organism evidence="4">
    <name type="scientific">Laccaria bicolor (strain S238N-H82 / ATCC MYA-4686)</name>
    <name type="common">Bicoloured deceiver</name>
    <name type="synonym">Laccaria laccata var. bicolor</name>
    <dbReference type="NCBI Taxonomy" id="486041"/>
    <lineage>
        <taxon>Eukaryota</taxon>
        <taxon>Fungi</taxon>
        <taxon>Dikarya</taxon>
        <taxon>Basidiomycota</taxon>
        <taxon>Agaricomycotina</taxon>
        <taxon>Agaricomycetes</taxon>
        <taxon>Agaricomycetidae</taxon>
        <taxon>Agaricales</taxon>
        <taxon>Agaricineae</taxon>
        <taxon>Hydnangiaceae</taxon>
        <taxon>Laccaria</taxon>
    </lineage>
</organism>
<accession>B0DK53</accession>
<dbReference type="GeneID" id="6080092"/>
<evidence type="ECO:0000313" key="4">
    <source>
        <dbReference type="Proteomes" id="UP000001194"/>
    </source>
</evidence>
<keyword evidence="4" id="KW-1185">Reference proteome</keyword>
<dbReference type="Proteomes" id="UP000001194">
    <property type="component" value="Unassembled WGS sequence"/>
</dbReference>
<gene>
    <name evidence="3" type="ORF">LACBIDRAFT_294917</name>
</gene>
<keyword evidence="1" id="KW-1133">Transmembrane helix</keyword>
<dbReference type="HOGENOM" id="CLU_106405_0_0_1"/>
<name>B0DK53_LACBS</name>
<sequence length="202" mass="21131">MHMLQWISLFYSLLGCYHLAIAKQSDLALRIPSLEARQTSTVPSVPSQCESVCDPVNTVLESGCTPSQCYCTTSFESGIYDCFVCVGTATNTTDYTQEQQELDTIVQLCAANGVTLPELTFPGSSSSTSSSSTRQQTVITSLTATLSSPVTTPSSQIMVTSLATSIPSPSSSQTSGAKAGLRGVAGALLSGIVTFVAFLVMA</sequence>
<feature type="transmembrane region" description="Helical" evidence="1">
    <location>
        <begin position="179"/>
        <end position="201"/>
    </location>
</feature>
<keyword evidence="1" id="KW-0472">Membrane</keyword>
<dbReference type="EMBL" id="DS547115">
    <property type="protein sequence ID" value="EDR05008.1"/>
    <property type="molecule type" value="Genomic_DNA"/>
</dbReference>
<evidence type="ECO:0000256" key="2">
    <source>
        <dbReference type="SAM" id="SignalP"/>
    </source>
</evidence>
<feature type="signal peptide" evidence="2">
    <location>
        <begin position="1"/>
        <end position="22"/>
    </location>
</feature>
<dbReference type="OrthoDB" id="3030369at2759"/>
<dbReference type="RefSeq" id="XP_001884398.1">
    <property type="nucleotide sequence ID" value="XM_001884363.1"/>
</dbReference>
<feature type="chain" id="PRO_5002749133" evidence="2">
    <location>
        <begin position="23"/>
        <end position="202"/>
    </location>
</feature>
<evidence type="ECO:0000256" key="1">
    <source>
        <dbReference type="SAM" id="Phobius"/>
    </source>
</evidence>
<reference evidence="3 4" key="1">
    <citation type="journal article" date="2008" name="Nature">
        <title>The genome of Laccaria bicolor provides insights into mycorrhizal symbiosis.</title>
        <authorList>
            <person name="Martin F."/>
            <person name="Aerts A."/>
            <person name="Ahren D."/>
            <person name="Brun A."/>
            <person name="Danchin E.G.J."/>
            <person name="Duchaussoy F."/>
            <person name="Gibon J."/>
            <person name="Kohler A."/>
            <person name="Lindquist E."/>
            <person name="Pereda V."/>
            <person name="Salamov A."/>
            <person name="Shapiro H.J."/>
            <person name="Wuyts J."/>
            <person name="Blaudez D."/>
            <person name="Buee M."/>
            <person name="Brokstein P."/>
            <person name="Canbaeck B."/>
            <person name="Cohen D."/>
            <person name="Courty P.E."/>
            <person name="Coutinho P.M."/>
            <person name="Delaruelle C."/>
            <person name="Detter J.C."/>
            <person name="Deveau A."/>
            <person name="DiFazio S."/>
            <person name="Duplessis S."/>
            <person name="Fraissinet-Tachet L."/>
            <person name="Lucic E."/>
            <person name="Frey-Klett P."/>
            <person name="Fourrey C."/>
            <person name="Feussner I."/>
            <person name="Gay G."/>
            <person name="Grimwood J."/>
            <person name="Hoegger P.J."/>
            <person name="Jain P."/>
            <person name="Kilaru S."/>
            <person name="Labbe J."/>
            <person name="Lin Y.C."/>
            <person name="Legue V."/>
            <person name="Le Tacon F."/>
            <person name="Marmeisse R."/>
            <person name="Melayah D."/>
            <person name="Montanini B."/>
            <person name="Muratet M."/>
            <person name="Nehls U."/>
            <person name="Niculita-Hirzel H."/>
            <person name="Oudot-Le Secq M.P."/>
            <person name="Peter M."/>
            <person name="Quesneville H."/>
            <person name="Rajashekar B."/>
            <person name="Reich M."/>
            <person name="Rouhier N."/>
            <person name="Schmutz J."/>
            <person name="Yin T."/>
            <person name="Chalot M."/>
            <person name="Henrissat B."/>
            <person name="Kuees U."/>
            <person name="Lucas S."/>
            <person name="Van de Peer Y."/>
            <person name="Podila G.K."/>
            <person name="Polle A."/>
            <person name="Pukkila P.J."/>
            <person name="Richardson P.M."/>
            <person name="Rouze P."/>
            <person name="Sanders I.R."/>
            <person name="Stajich J.E."/>
            <person name="Tunlid A."/>
            <person name="Tuskan G."/>
            <person name="Grigoriev I.V."/>
        </authorList>
    </citation>
    <scope>NUCLEOTIDE SEQUENCE [LARGE SCALE GENOMIC DNA]</scope>
    <source>
        <strain evidence="4">S238N-H82 / ATCC MYA-4686</strain>
    </source>
</reference>
<keyword evidence="1" id="KW-0812">Transmembrane</keyword>
<dbReference type="KEGG" id="lbc:LACBIDRAFT_294917"/>